<dbReference type="GO" id="GO:0050144">
    <property type="term" value="F:nucleoside deoxyribosyltransferase activity"/>
    <property type="evidence" value="ECO:0007669"/>
    <property type="project" value="UniProtKB-EC"/>
</dbReference>
<proteinExistence type="predicted"/>
<reference evidence="3" key="3">
    <citation type="submission" date="2023-04" db="EMBL/GenBank/DDBJ databases">
        <title>Four porcine-derived lactic acid bacteria strains analyses and their evaluation as potential probiotics based on genomics.</title>
        <authorList>
            <person name="Niu D."/>
        </authorList>
    </citation>
    <scope>NUCLEOTIDE SEQUENCE</scope>
    <source>
        <strain evidence="3">ZSA5</strain>
    </source>
</reference>
<accession>A0A089RY05</accession>
<gene>
    <name evidence="2" type="ORF">B7R82_00655</name>
    <name evidence="1" type="ORF">LSJ_1701</name>
    <name evidence="3" type="ORF">QFE45_08905</name>
</gene>
<keyword evidence="1" id="KW-0328">Glycosyltransferase</keyword>
<evidence type="ECO:0000313" key="2">
    <source>
        <dbReference type="EMBL" id="ARU18594.1"/>
    </source>
</evidence>
<dbReference type="SUPFAM" id="SSF52309">
    <property type="entry name" value="N-(deoxy)ribosyltransferase-like"/>
    <property type="match status" value="1"/>
</dbReference>
<protein>
    <submittedName>
        <fullName evidence="2">Nucleoside 2-deoxyribosyltransferase</fullName>
    </submittedName>
    <submittedName>
        <fullName evidence="1">Nucleoside deoxyribosyltransferase</fullName>
        <ecNumber evidence="1">2.4.2.6</ecNumber>
    </submittedName>
</protein>
<dbReference type="Pfam" id="PF05014">
    <property type="entry name" value="Nuc_deoxyrib_tr"/>
    <property type="match status" value="1"/>
</dbReference>
<sequence>MAKIYLAAPFFSDGQHERINQVKEALETNKTVSSIFVPEEHSYKHAEFGSLEWQKATFTLDINNIYTADAVVAIIDYKKEESDNEADSGTAFEIGLAFGTNTPVIVVQFDAEKELNLMISQALTAYFDASKGELSDLANYDFNELMPKLANRPVI</sequence>
<reference evidence="2 5" key="2">
    <citation type="submission" date="2017-04" db="EMBL/GenBank/DDBJ databases">
        <title>Complete genome sequence of Lactobacillus salivarius ZLS006, a probiotic strain isolated from healthy piglet.</title>
        <authorList>
            <person name="Zhang D."/>
        </authorList>
    </citation>
    <scope>NUCLEOTIDE SEQUENCE [LARGE SCALE GENOMIC DNA]</scope>
    <source>
        <strain evidence="2 5">ZLS006</strain>
    </source>
</reference>
<dbReference type="Proteomes" id="UP001231316">
    <property type="component" value="Chromosome"/>
</dbReference>
<dbReference type="InterPro" id="IPR007710">
    <property type="entry name" value="Nucleoside_deoxyribTrfase"/>
</dbReference>
<evidence type="ECO:0000313" key="5">
    <source>
        <dbReference type="Proteomes" id="UP000195378"/>
    </source>
</evidence>
<dbReference type="Proteomes" id="UP000029488">
    <property type="component" value="Chromosome"/>
</dbReference>
<dbReference type="EMBL" id="CP007646">
    <property type="protein sequence ID" value="AIR11342.1"/>
    <property type="molecule type" value="Genomic_DNA"/>
</dbReference>
<dbReference type="EC" id="2.4.2.6" evidence="1"/>
<name>A0A089RY05_9LACO</name>
<dbReference type="Gene3D" id="3.40.50.450">
    <property type="match status" value="1"/>
</dbReference>
<dbReference type="EMBL" id="CP020858">
    <property type="protein sequence ID" value="ARU18594.1"/>
    <property type="molecule type" value="Genomic_DNA"/>
</dbReference>
<evidence type="ECO:0000313" key="3">
    <source>
        <dbReference type="EMBL" id="WII28482.1"/>
    </source>
</evidence>
<dbReference type="EMBL" id="CP123971">
    <property type="protein sequence ID" value="WII28482.1"/>
    <property type="molecule type" value="Genomic_DNA"/>
</dbReference>
<evidence type="ECO:0000313" key="4">
    <source>
        <dbReference type="Proteomes" id="UP000029488"/>
    </source>
</evidence>
<evidence type="ECO:0000313" key="1">
    <source>
        <dbReference type="EMBL" id="AIR11342.1"/>
    </source>
</evidence>
<dbReference type="KEGG" id="lsj:LSJ_1701"/>
<organism evidence="1 4">
    <name type="scientific">Ligilactobacillus salivarius</name>
    <dbReference type="NCBI Taxonomy" id="1624"/>
    <lineage>
        <taxon>Bacteria</taxon>
        <taxon>Bacillati</taxon>
        <taxon>Bacillota</taxon>
        <taxon>Bacilli</taxon>
        <taxon>Lactobacillales</taxon>
        <taxon>Lactobacillaceae</taxon>
        <taxon>Ligilactobacillus</taxon>
    </lineage>
</organism>
<keyword evidence="1" id="KW-0808">Transferase</keyword>
<reference evidence="1 4" key="1">
    <citation type="journal article" date="2014" name="BMC Genomics">
        <title>Unusual genome complexity in Lactobacillus salivarius JCM1046.</title>
        <authorList>
            <person name="Raftis E.J."/>
            <person name="Forde B.M."/>
            <person name="Claesson M.J."/>
            <person name="O'Toole P.W."/>
        </authorList>
    </citation>
    <scope>NUCLEOTIDE SEQUENCE [LARGE SCALE GENOMIC DNA]</scope>
    <source>
        <strain evidence="1 4">JCM1046</strain>
    </source>
</reference>
<dbReference type="RefSeq" id="WP_034982421.1">
    <property type="nucleotide sequence ID" value="NZ_CP007646.1"/>
</dbReference>
<dbReference type="Proteomes" id="UP000195378">
    <property type="component" value="Chromosome"/>
</dbReference>
<dbReference type="AlphaFoldDB" id="A0A089RY05"/>